<evidence type="ECO:0000256" key="1">
    <source>
        <dbReference type="ARBA" id="ARBA00023015"/>
    </source>
</evidence>
<keyword evidence="1" id="KW-0805">Transcription regulation</keyword>
<dbReference type="RefSeq" id="WP_184858877.1">
    <property type="nucleotide sequence ID" value="NZ_BAAAWY010000008.1"/>
</dbReference>
<accession>A0A7W9KDH8</accession>
<sequence length="202" mass="22737">MLTKKGSATRQRIIEAAATEIRERGIGNVTLDDIGRRSNTGKSQLFHYFPEGREQLLLAVAQREADRVIEDQQPYLSELTSWEAWRRWRDVVVDRYRRLGVNCPLGALITEIDRRTPAAQEVTRQLFVQWQRQVEIGIRQMQDLGEIDPELDAPSAASAVIAAIQGGVVILMTTGSARHLEAALDFCLDHLRGAQLRPSGKH</sequence>
<dbReference type="SUPFAM" id="SSF46689">
    <property type="entry name" value="Homeodomain-like"/>
    <property type="match status" value="1"/>
</dbReference>
<organism evidence="6 7">
    <name type="scientific">Kutzneria kofuensis</name>
    <dbReference type="NCBI Taxonomy" id="103725"/>
    <lineage>
        <taxon>Bacteria</taxon>
        <taxon>Bacillati</taxon>
        <taxon>Actinomycetota</taxon>
        <taxon>Actinomycetes</taxon>
        <taxon>Pseudonocardiales</taxon>
        <taxon>Pseudonocardiaceae</taxon>
        <taxon>Kutzneria</taxon>
    </lineage>
</organism>
<dbReference type="SUPFAM" id="SSF48498">
    <property type="entry name" value="Tetracyclin repressor-like, C-terminal domain"/>
    <property type="match status" value="1"/>
</dbReference>
<dbReference type="AlphaFoldDB" id="A0A7W9KDH8"/>
<protein>
    <submittedName>
        <fullName evidence="6">AcrR family transcriptional regulator</fullName>
    </submittedName>
</protein>
<dbReference type="InterPro" id="IPR011075">
    <property type="entry name" value="TetR_C"/>
</dbReference>
<dbReference type="InterPro" id="IPR001647">
    <property type="entry name" value="HTH_TetR"/>
</dbReference>
<feature type="DNA-binding region" description="H-T-H motif" evidence="4">
    <location>
        <begin position="30"/>
        <end position="49"/>
    </location>
</feature>
<dbReference type="Pfam" id="PF00440">
    <property type="entry name" value="TetR_N"/>
    <property type="match status" value="1"/>
</dbReference>
<evidence type="ECO:0000259" key="5">
    <source>
        <dbReference type="PROSITE" id="PS50977"/>
    </source>
</evidence>
<evidence type="ECO:0000313" key="6">
    <source>
        <dbReference type="EMBL" id="MBB5889804.1"/>
    </source>
</evidence>
<dbReference type="InterPro" id="IPR036271">
    <property type="entry name" value="Tet_transcr_reg_TetR-rel_C_sf"/>
</dbReference>
<feature type="domain" description="HTH tetR-type" evidence="5">
    <location>
        <begin position="7"/>
        <end position="67"/>
    </location>
</feature>
<proteinExistence type="predicted"/>
<dbReference type="GO" id="GO:0003677">
    <property type="term" value="F:DNA binding"/>
    <property type="evidence" value="ECO:0007669"/>
    <property type="project" value="UniProtKB-UniRule"/>
</dbReference>
<name>A0A7W9KDH8_9PSEU</name>
<evidence type="ECO:0000256" key="4">
    <source>
        <dbReference type="PROSITE-ProRule" id="PRU00335"/>
    </source>
</evidence>
<dbReference type="Pfam" id="PF16925">
    <property type="entry name" value="TetR_C_13"/>
    <property type="match status" value="1"/>
</dbReference>
<evidence type="ECO:0000256" key="2">
    <source>
        <dbReference type="ARBA" id="ARBA00023125"/>
    </source>
</evidence>
<dbReference type="Proteomes" id="UP000585638">
    <property type="component" value="Unassembled WGS sequence"/>
</dbReference>
<keyword evidence="2 4" id="KW-0238">DNA-binding</keyword>
<evidence type="ECO:0000256" key="3">
    <source>
        <dbReference type="ARBA" id="ARBA00023163"/>
    </source>
</evidence>
<comment type="caution">
    <text evidence="6">The sequence shown here is derived from an EMBL/GenBank/DDBJ whole genome shotgun (WGS) entry which is preliminary data.</text>
</comment>
<reference evidence="6 7" key="1">
    <citation type="submission" date="2020-08" db="EMBL/GenBank/DDBJ databases">
        <title>Sequencing the genomes of 1000 actinobacteria strains.</title>
        <authorList>
            <person name="Klenk H.-P."/>
        </authorList>
    </citation>
    <scope>NUCLEOTIDE SEQUENCE [LARGE SCALE GENOMIC DNA]</scope>
    <source>
        <strain evidence="6 7">DSM 43851</strain>
    </source>
</reference>
<dbReference type="PANTHER" id="PTHR47506">
    <property type="entry name" value="TRANSCRIPTIONAL REGULATORY PROTEIN"/>
    <property type="match status" value="1"/>
</dbReference>
<dbReference type="PANTHER" id="PTHR47506:SF3">
    <property type="entry name" value="HTH-TYPE TRANSCRIPTIONAL REGULATOR LMRA"/>
    <property type="match status" value="1"/>
</dbReference>
<dbReference type="Gene3D" id="1.10.357.10">
    <property type="entry name" value="Tetracycline Repressor, domain 2"/>
    <property type="match status" value="1"/>
</dbReference>
<gene>
    <name evidence="6" type="ORF">BJ998_001000</name>
</gene>
<keyword evidence="3" id="KW-0804">Transcription</keyword>
<dbReference type="PROSITE" id="PS50977">
    <property type="entry name" value="HTH_TETR_2"/>
    <property type="match status" value="1"/>
</dbReference>
<dbReference type="EMBL" id="JACHIR010000001">
    <property type="protein sequence ID" value="MBB5889804.1"/>
    <property type="molecule type" value="Genomic_DNA"/>
</dbReference>
<evidence type="ECO:0000313" key="7">
    <source>
        <dbReference type="Proteomes" id="UP000585638"/>
    </source>
</evidence>
<keyword evidence="7" id="KW-1185">Reference proteome</keyword>
<dbReference type="InterPro" id="IPR009057">
    <property type="entry name" value="Homeodomain-like_sf"/>
</dbReference>